<organism evidence="17 18">
    <name type="scientific">Parasutterella excrementihominis YIT 11859</name>
    <dbReference type="NCBI Taxonomy" id="762966"/>
    <lineage>
        <taxon>Bacteria</taxon>
        <taxon>Pseudomonadati</taxon>
        <taxon>Pseudomonadota</taxon>
        <taxon>Betaproteobacteria</taxon>
        <taxon>Burkholderiales</taxon>
        <taxon>Sutterellaceae</taxon>
        <taxon>Parasutterella</taxon>
    </lineage>
</organism>
<feature type="domain" description="Peptidase M1 alanyl aminopeptidase Ig-like fold" evidence="14">
    <location>
        <begin position="462"/>
        <end position="566"/>
    </location>
</feature>
<dbReference type="FunFam" id="3.30.2010.30:FF:000002">
    <property type="entry name" value="Putative aminopeptidase N"/>
    <property type="match status" value="1"/>
</dbReference>
<dbReference type="GO" id="GO:0006508">
    <property type="term" value="P:proteolysis"/>
    <property type="evidence" value="ECO:0007669"/>
    <property type="project" value="UniProtKB-UniRule"/>
</dbReference>
<proteinExistence type="inferred from homology"/>
<dbReference type="NCBIfam" id="TIGR02414">
    <property type="entry name" value="pepN_proteo"/>
    <property type="match status" value="1"/>
</dbReference>
<evidence type="ECO:0000313" key="18">
    <source>
        <dbReference type="Proteomes" id="UP000005156"/>
    </source>
</evidence>
<accession>F3QIA3</accession>
<evidence type="ECO:0000256" key="1">
    <source>
        <dbReference type="ARBA" id="ARBA00000098"/>
    </source>
</evidence>
<feature type="domain" description="Peptidase M1 alanyl aminopeptidase C-terminal" evidence="15">
    <location>
        <begin position="571"/>
        <end position="898"/>
    </location>
</feature>
<keyword evidence="11" id="KW-0482">Metalloprotease</keyword>
<dbReference type="Proteomes" id="UP000005156">
    <property type="component" value="Unassembled WGS sequence"/>
</dbReference>
<evidence type="ECO:0000256" key="3">
    <source>
        <dbReference type="ARBA" id="ARBA00010136"/>
    </source>
</evidence>
<comment type="catalytic activity">
    <reaction evidence="1">
        <text>Release of an N-terminal amino acid, Xaa-|-Yaa- from a peptide, amide or arylamide. Xaa is preferably Ala, but may be most amino acids including Pro (slow action). When a terminal hydrophobic residue is followed by a prolyl residue, the two may be released as an intact Xaa-Pro dipeptide.</text>
        <dbReference type="EC" id="3.4.11.2"/>
    </reaction>
</comment>
<evidence type="ECO:0000256" key="10">
    <source>
        <dbReference type="ARBA" id="ARBA00022833"/>
    </source>
</evidence>
<dbReference type="InterPro" id="IPR035414">
    <property type="entry name" value="Peptidase_M1_pepN_Ig-like"/>
</dbReference>
<keyword evidence="10" id="KW-0862">Zinc</keyword>
<dbReference type="InterPro" id="IPR027268">
    <property type="entry name" value="Peptidase_M4/M1_CTD_sf"/>
</dbReference>
<dbReference type="InterPro" id="IPR042097">
    <property type="entry name" value="Aminopeptidase_N-like_N_sf"/>
</dbReference>
<dbReference type="SUPFAM" id="SSF63737">
    <property type="entry name" value="Leukotriene A4 hydrolase N-terminal domain"/>
    <property type="match status" value="1"/>
</dbReference>
<reference evidence="17 18" key="1">
    <citation type="submission" date="2011-02" db="EMBL/GenBank/DDBJ databases">
        <authorList>
            <person name="Weinstock G."/>
            <person name="Sodergren E."/>
            <person name="Clifton S."/>
            <person name="Fulton L."/>
            <person name="Fulton B."/>
            <person name="Courtney L."/>
            <person name="Fronick C."/>
            <person name="Harrison M."/>
            <person name="Strong C."/>
            <person name="Farmer C."/>
            <person name="Delahaunty K."/>
            <person name="Markovic C."/>
            <person name="Hall O."/>
            <person name="Minx P."/>
            <person name="Tomlinson C."/>
            <person name="Mitreva M."/>
            <person name="Hou S."/>
            <person name="Chen J."/>
            <person name="Wollam A."/>
            <person name="Pepin K.H."/>
            <person name="Johnson M."/>
            <person name="Bhonagiri V."/>
            <person name="Zhang X."/>
            <person name="Suruliraj S."/>
            <person name="Warren W."/>
            <person name="Chinwalla A."/>
            <person name="Mardis E.R."/>
            <person name="Wilson R.K."/>
        </authorList>
    </citation>
    <scope>NUCLEOTIDE SEQUENCE [LARGE SCALE GENOMIC DNA]</scope>
    <source>
        <strain evidence="17 18">YIT 11859</strain>
    </source>
</reference>
<evidence type="ECO:0000256" key="4">
    <source>
        <dbReference type="ARBA" id="ARBA00012564"/>
    </source>
</evidence>
<comment type="cofactor">
    <cofactor evidence="2">
        <name>Zn(2+)</name>
        <dbReference type="ChEBI" id="CHEBI:29105"/>
    </cofactor>
</comment>
<dbReference type="InterPro" id="IPR024601">
    <property type="entry name" value="Peptidase_M1_pepN_C"/>
</dbReference>
<evidence type="ECO:0000256" key="6">
    <source>
        <dbReference type="ARBA" id="ARBA00022438"/>
    </source>
</evidence>
<dbReference type="Pfam" id="PF11940">
    <property type="entry name" value="DUF3458"/>
    <property type="match status" value="1"/>
</dbReference>
<keyword evidence="6 17" id="KW-0031">Aminopeptidase</keyword>
<evidence type="ECO:0000259" key="15">
    <source>
        <dbReference type="Pfam" id="PF17432"/>
    </source>
</evidence>
<evidence type="ECO:0000256" key="9">
    <source>
        <dbReference type="ARBA" id="ARBA00022801"/>
    </source>
</evidence>
<dbReference type="Gene3D" id="1.10.390.10">
    <property type="entry name" value="Neutral Protease Domain 2"/>
    <property type="match status" value="1"/>
</dbReference>
<dbReference type="EMBL" id="AFBP01000014">
    <property type="protein sequence ID" value="EGG56720.1"/>
    <property type="molecule type" value="Genomic_DNA"/>
</dbReference>
<feature type="domain" description="Peptidase M1 membrane alanine aminopeptidase" evidence="13">
    <location>
        <begin position="239"/>
        <end position="454"/>
    </location>
</feature>
<evidence type="ECO:0000256" key="11">
    <source>
        <dbReference type="ARBA" id="ARBA00023049"/>
    </source>
</evidence>
<dbReference type="Pfam" id="PF17900">
    <property type="entry name" value="Peptidase_M1_N"/>
    <property type="match status" value="1"/>
</dbReference>
<keyword evidence="8" id="KW-0479">Metal-binding</keyword>
<evidence type="ECO:0000256" key="12">
    <source>
        <dbReference type="NCBIfam" id="TIGR02414"/>
    </source>
</evidence>
<gene>
    <name evidence="17" type="ORF">HMPREF9439_00650</name>
</gene>
<dbReference type="Gene3D" id="3.30.2010.30">
    <property type="match status" value="1"/>
</dbReference>
<dbReference type="GO" id="GO:0008237">
    <property type="term" value="F:metallopeptidase activity"/>
    <property type="evidence" value="ECO:0007669"/>
    <property type="project" value="UniProtKB-UniRule"/>
</dbReference>
<evidence type="ECO:0000259" key="13">
    <source>
        <dbReference type="Pfam" id="PF01433"/>
    </source>
</evidence>
<evidence type="ECO:0000313" key="17">
    <source>
        <dbReference type="EMBL" id="EGG56720.1"/>
    </source>
</evidence>
<dbReference type="PANTHER" id="PTHR46322:SF1">
    <property type="entry name" value="PUROMYCIN-SENSITIVE AMINOPEPTIDASE"/>
    <property type="match status" value="1"/>
</dbReference>
<evidence type="ECO:0000256" key="5">
    <source>
        <dbReference type="ARBA" id="ARBA00015611"/>
    </source>
</evidence>
<evidence type="ECO:0000256" key="7">
    <source>
        <dbReference type="ARBA" id="ARBA00022670"/>
    </source>
</evidence>
<name>F3QIA3_9BURK</name>
<feature type="domain" description="Aminopeptidase N-like N-terminal" evidence="16">
    <location>
        <begin position="48"/>
        <end position="200"/>
    </location>
</feature>
<dbReference type="CDD" id="cd09600">
    <property type="entry name" value="M1_APN"/>
    <property type="match status" value="1"/>
</dbReference>
<evidence type="ECO:0000256" key="8">
    <source>
        <dbReference type="ARBA" id="ARBA00022723"/>
    </source>
</evidence>
<dbReference type="eggNOG" id="COG0308">
    <property type="taxonomic scope" value="Bacteria"/>
</dbReference>
<dbReference type="PANTHER" id="PTHR46322">
    <property type="entry name" value="PUROMYCIN-SENSITIVE AMINOPEPTIDASE"/>
    <property type="match status" value="1"/>
</dbReference>
<dbReference type="Pfam" id="PF17432">
    <property type="entry name" value="DUF3458_C"/>
    <property type="match status" value="1"/>
</dbReference>
<dbReference type="InterPro" id="IPR037144">
    <property type="entry name" value="Peptidase_M1_pepN_C_sf"/>
</dbReference>
<dbReference type="PRINTS" id="PR00756">
    <property type="entry name" value="ALADIPTASE"/>
</dbReference>
<dbReference type="InterPro" id="IPR045357">
    <property type="entry name" value="Aminopeptidase_N-like_N"/>
</dbReference>
<sequence>MVEFKKANIKMASQNASNIVFRKDYTAPDHQIESIDLSFDLIPTCTEVTSKIIAVPQEDRKSDDLILDGDDLTLVSIKIAGEDSFPGQYDMRPGKLIIHNIKERTEIEIVTRINPRNNLELSGLYMSKNNYITQCESEGFRRITYFPDRPDILAKYRVVIRAPKDYKDLLSNGNLVEQGELLDGRNYAIWEDPFPKPSYLFALVAGNFVAQEQKVTLSDGREALLQIWTEPANKGKTEFAMQSLVKAIKWDEERFGLDLDLDRFMIVATDDFNFGAMENKGLNIFNSKYVLADENVATDQDFANIEAVIGHEYFHNWTGDRVTCRDWFQLSLKEGLTVFREQEFSADMLGDESSRAVKRIDDVRVLRNSQFPEDAGPMAHPIRPESYRSINNFYTTTVYEKGAEVVRMYQTLFGKDGFRRGLLEYINRYDGTAATCDDFLNAMAESNYEDLSQFELWYSQAGTPRISVETKWDEIAKTFTLTLRQNNRTFPGKPAPKPLMIPVKIGILDDAGNDIPLQLEGEDSPDGTSRLLILDEAVQSWTFRNVSTKPLLSIGRGFSAPVIFNTEYTREQLAFLARHDSDLFNRADAFEKLTLQMVDQFITDLSRRGAQNAMPSESYLFAFEDILNDDSLSPAYRAKVLEMPSENYIAENRVLIEPALIREACDLIKRRIGQRLRGSFEDKIKNNQTPGLYRPDAADAGRRALKLLSLSYLAYAQDAKAMQQVRNLYKNANNLTDRLGAVNIAVQASLPIGEELLSKADVEWKSEPLLNNKWLALSTQLRTQRGKRPTVDLIRALTQHPKYQDHNPNSIYALLGTFFRTGGPEFHRPDGMGYQLWVDSVLFVDKFNPQVAARLARALENWRRYEPTLSNLMYKALKYVSEEKNLSPNVREIIEHALTEPV</sequence>
<evidence type="ECO:0000256" key="2">
    <source>
        <dbReference type="ARBA" id="ARBA00001947"/>
    </source>
</evidence>
<comment type="similarity">
    <text evidence="3">Belongs to the peptidase M1 family.</text>
</comment>
<dbReference type="Gene3D" id="1.25.50.10">
    <property type="entry name" value="Peptidase M1, alanyl aminopeptidase, C-terminal domain"/>
    <property type="match status" value="1"/>
</dbReference>
<dbReference type="HOGENOM" id="CLU_007993_2_0_4"/>
<keyword evidence="7" id="KW-0645">Protease</keyword>
<dbReference type="InterPro" id="IPR014782">
    <property type="entry name" value="Peptidase_M1_dom"/>
</dbReference>
<protein>
    <recommendedName>
        <fullName evidence="5 12">Aminopeptidase N</fullName>
        <ecNumber evidence="4 12">3.4.11.2</ecNumber>
    </recommendedName>
</protein>
<dbReference type="GO" id="GO:0008270">
    <property type="term" value="F:zinc ion binding"/>
    <property type="evidence" value="ECO:0007669"/>
    <property type="project" value="InterPro"/>
</dbReference>
<dbReference type="Gene3D" id="2.60.40.1840">
    <property type="match status" value="1"/>
</dbReference>
<dbReference type="Pfam" id="PF01433">
    <property type="entry name" value="Peptidase_M1"/>
    <property type="match status" value="1"/>
</dbReference>
<dbReference type="InterPro" id="IPR038438">
    <property type="entry name" value="PepN_Ig-like_sf"/>
</dbReference>
<evidence type="ECO:0000259" key="16">
    <source>
        <dbReference type="Pfam" id="PF17900"/>
    </source>
</evidence>
<keyword evidence="18" id="KW-1185">Reference proteome</keyword>
<dbReference type="InterPro" id="IPR012779">
    <property type="entry name" value="Peptidase_M1_pepN"/>
</dbReference>
<dbReference type="Gene3D" id="2.60.40.1730">
    <property type="entry name" value="tricorn interacting facor f3 domain"/>
    <property type="match status" value="1"/>
</dbReference>
<dbReference type="GO" id="GO:0016285">
    <property type="term" value="F:alanyl aminopeptidase activity"/>
    <property type="evidence" value="ECO:0007669"/>
    <property type="project" value="UniProtKB-EC"/>
</dbReference>
<comment type="caution">
    <text evidence="17">The sequence shown here is derived from an EMBL/GenBank/DDBJ whole genome shotgun (WGS) entry which is preliminary data.</text>
</comment>
<dbReference type="SUPFAM" id="SSF55486">
    <property type="entry name" value="Metalloproteases ('zincins'), catalytic domain"/>
    <property type="match status" value="1"/>
</dbReference>
<keyword evidence="9" id="KW-0378">Hydrolase</keyword>
<evidence type="ECO:0000259" key="14">
    <source>
        <dbReference type="Pfam" id="PF11940"/>
    </source>
</evidence>
<dbReference type="MEROPS" id="M01.005"/>
<dbReference type="EC" id="3.4.11.2" evidence="4 12"/>
<dbReference type="AlphaFoldDB" id="F3QIA3"/>
<dbReference type="InterPro" id="IPR001930">
    <property type="entry name" value="Peptidase_M1"/>
</dbReference>